<dbReference type="RefSeq" id="WP_203876156.1">
    <property type="nucleotide sequence ID" value="NZ_BOOK01000027.1"/>
</dbReference>
<proteinExistence type="predicted"/>
<dbReference type="EMBL" id="BOOK01000027">
    <property type="protein sequence ID" value="GII01791.1"/>
    <property type="molecule type" value="Genomic_DNA"/>
</dbReference>
<accession>A0A8J3SXY4</accession>
<gene>
    <name evidence="1" type="ORF">Pta02_37990</name>
</gene>
<dbReference type="AlphaFoldDB" id="A0A8J3SXY4"/>
<organism evidence="1 2">
    <name type="scientific">Planobispora takensis</name>
    <dbReference type="NCBI Taxonomy" id="1367882"/>
    <lineage>
        <taxon>Bacteria</taxon>
        <taxon>Bacillati</taxon>
        <taxon>Actinomycetota</taxon>
        <taxon>Actinomycetes</taxon>
        <taxon>Streptosporangiales</taxon>
        <taxon>Streptosporangiaceae</taxon>
        <taxon>Planobispora</taxon>
    </lineage>
</organism>
<evidence type="ECO:0000313" key="1">
    <source>
        <dbReference type="EMBL" id="GII01791.1"/>
    </source>
</evidence>
<sequence>MRSSERLWHLASSYGMGERFTAVWVRGLEVWEAARRMGVTVADVDDSADCTWQALSEGWTPGYESAVIWAGRLTGDWIQIIRLGGHGCAGDPRELSYGGRAFAVGWHFNDPGRLHYAADGRGTAGFTLSGPAERWGDALDPHTEGLLLDVLDSDWENDPELPPGFREYLAWEEARIESGEEYEDVVIPEEWWGFVDLAHAGYSPAEAEGRSSLLTLVGRVTGRELDREWMDGTHTRYVIRELA</sequence>
<dbReference type="Proteomes" id="UP000634476">
    <property type="component" value="Unassembled WGS sequence"/>
</dbReference>
<reference evidence="1" key="1">
    <citation type="submission" date="2021-01" db="EMBL/GenBank/DDBJ databases">
        <title>Whole genome shotgun sequence of Planobispora takensis NBRC 109077.</title>
        <authorList>
            <person name="Komaki H."/>
            <person name="Tamura T."/>
        </authorList>
    </citation>
    <scope>NUCLEOTIDE SEQUENCE</scope>
    <source>
        <strain evidence="1">NBRC 109077</strain>
    </source>
</reference>
<name>A0A8J3SXY4_9ACTN</name>
<comment type="caution">
    <text evidence="1">The sequence shown here is derived from an EMBL/GenBank/DDBJ whole genome shotgun (WGS) entry which is preliminary data.</text>
</comment>
<protein>
    <submittedName>
        <fullName evidence="1">Uncharacterized protein</fullName>
    </submittedName>
</protein>
<keyword evidence="2" id="KW-1185">Reference proteome</keyword>
<evidence type="ECO:0000313" key="2">
    <source>
        <dbReference type="Proteomes" id="UP000634476"/>
    </source>
</evidence>